<keyword evidence="1" id="KW-0472">Membrane</keyword>
<dbReference type="NCBIfam" id="NF008528">
    <property type="entry name" value="PRK11463.1-2"/>
    <property type="match status" value="1"/>
</dbReference>
<evidence type="ECO:0008006" key="3">
    <source>
        <dbReference type="Google" id="ProtNLM"/>
    </source>
</evidence>
<dbReference type="PANTHER" id="PTHR35335:SF1">
    <property type="entry name" value="UPF0716 PROTEIN FXSA"/>
    <property type="match status" value="1"/>
</dbReference>
<dbReference type="Pfam" id="PF04186">
    <property type="entry name" value="FxsA"/>
    <property type="match status" value="1"/>
</dbReference>
<evidence type="ECO:0000313" key="2">
    <source>
        <dbReference type="EMBL" id="SVA36669.1"/>
    </source>
</evidence>
<feature type="transmembrane region" description="Helical" evidence="1">
    <location>
        <begin position="72"/>
        <end position="101"/>
    </location>
</feature>
<dbReference type="AlphaFoldDB" id="A0A381V8G4"/>
<name>A0A381V8G4_9ZZZZ</name>
<reference evidence="2" key="1">
    <citation type="submission" date="2018-05" db="EMBL/GenBank/DDBJ databases">
        <authorList>
            <person name="Lanie J.A."/>
            <person name="Ng W.-L."/>
            <person name="Kazmierczak K.M."/>
            <person name="Andrzejewski T.M."/>
            <person name="Davidsen T.M."/>
            <person name="Wayne K.J."/>
            <person name="Tettelin H."/>
            <person name="Glass J.I."/>
            <person name="Rusch D."/>
            <person name="Podicherti R."/>
            <person name="Tsui H.-C.T."/>
            <person name="Winkler M.E."/>
        </authorList>
    </citation>
    <scope>NUCLEOTIDE SEQUENCE</scope>
</reference>
<evidence type="ECO:0000256" key="1">
    <source>
        <dbReference type="SAM" id="Phobius"/>
    </source>
</evidence>
<dbReference type="EMBL" id="UINC01008135">
    <property type="protein sequence ID" value="SVA36669.1"/>
    <property type="molecule type" value="Genomic_DNA"/>
</dbReference>
<dbReference type="GO" id="GO:0016020">
    <property type="term" value="C:membrane"/>
    <property type="evidence" value="ECO:0007669"/>
    <property type="project" value="InterPro"/>
</dbReference>
<organism evidence="2">
    <name type="scientific">marine metagenome</name>
    <dbReference type="NCBI Taxonomy" id="408172"/>
    <lineage>
        <taxon>unclassified sequences</taxon>
        <taxon>metagenomes</taxon>
        <taxon>ecological metagenomes</taxon>
    </lineage>
</organism>
<dbReference type="InterPro" id="IPR007313">
    <property type="entry name" value="FxsA"/>
</dbReference>
<protein>
    <recommendedName>
        <fullName evidence="3">FxsA cytoplasmic membrane protein</fullName>
    </recommendedName>
</protein>
<gene>
    <name evidence="2" type="ORF">METZ01_LOCUS89523</name>
</gene>
<dbReference type="PANTHER" id="PTHR35335">
    <property type="entry name" value="UPF0716 PROTEIN FXSA"/>
    <property type="match status" value="1"/>
</dbReference>
<proteinExistence type="predicted"/>
<keyword evidence="1" id="KW-1133">Transmembrane helix</keyword>
<feature type="transmembrane region" description="Helical" evidence="1">
    <location>
        <begin position="29"/>
        <end position="51"/>
    </location>
</feature>
<accession>A0A381V8G4</accession>
<sequence>MSLAVVLFFAIGTLCEVYLLTIVSGYISIMNTLSLIMFTFIVGNIIGRSWGKEYFEKMQWHLRSRSVPGDEVLNGSVMALSGMFLVTPGVITDLIGVLILIPMTRGVFKDITESLVKKKITNGDLYYFFKD</sequence>
<keyword evidence="1" id="KW-0812">Transmembrane</keyword>